<sequence length="91" mass="10289">MSDETDSNQPPSSAPPDKDEFVEQGILWPDGAEWIWHEPTNSPQYILAIEEVHSHHFALVLGDPDGTFSHVETFHDSDDQFLRYPPGESDV</sequence>
<gene>
    <name evidence="2" type="ORF">SAMN05216388_10257</name>
</gene>
<evidence type="ECO:0000313" key="2">
    <source>
        <dbReference type="EMBL" id="SEO96745.1"/>
    </source>
</evidence>
<dbReference type="EMBL" id="FOCX01000025">
    <property type="protein sequence ID" value="SEO96745.1"/>
    <property type="molecule type" value="Genomic_DNA"/>
</dbReference>
<evidence type="ECO:0000256" key="1">
    <source>
        <dbReference type="SAM" id="MobiDB-lite"/>
    </source>
</evidence>
<dbReference type="RefSeq" id="WP_092663206.1">
    <property type="nucleotide sequence ID" value="NZ_FOCX01000025.1"/>
</dbReference>
<feature type="region of interest" description="Disordered" evidence="1">
    <location>
        <begin position="1"/>
        <end position="22"/>
    </location>
</feature>
<evidence type="ECO:0000313" key="3">
    <source>
        <dbReference type="Proteomes" id="UP000198775"/>
    </source>
</evidence>
<keyword evidence="3" id="KW-1185">Reference proteome</keyword>
<name>A0A1H8U0V6_9EURY</name>
<accession>A0A1H8U0V6</accession>
<dbReference type="Proteomes" id="UP000198775">
    <property type="component" value="Unassembled WGS sequence"/>
</dbReference>
<proteinExistence type="predicted"/>
<reference evidence="3" key="1">
    <citation type="submission" date="2016-10" db="EMBL/GenBank/DDBJ databases">
        <authorList>
            <person name="Varghese N."/>
            <person name="Submissions S."/>
        </authorList>
    </citation>
    <scope>NUCLEOTIDE SEQUENCE [LARGE SCALE GENOMIC DNA]</scope>
    <source>
        <strain evidence="3">IBRC-M 10043</strain>
    </source>
</reference>
<organism evidence="2 3">
    <name type="scientific">Halorientalis persicus</name>
    <dbReference type="NCBI Taxonomy" id="1367881"/>
    <lineage>
        <taxon>Archaea</taxon>
        <taxon>Methanobacteriati</taxon>
        <taxon>Methanobacteriota</taxon>
        <taxon>Stenosarchaea group</taxon>
        <taxon>Halobacteria</taxon>
        <taxon>Halobacteriales</taxon>
        <taxon>Haloarculaceae</taxon>
        <taxon>Halorientalis</taxon>
    </lineage>
</organism>
<dbReference type="AlphaFoldDB" id="A0A1H8U0V6"/>
<protein>
    <submittedName>
        <fullName evidence="2">Uncharacterized protein</fullName>
    </submittedName>
</protein>